<dbReference type="PANTHER" id="PTHR31827">
    <property type="entry name" value="EMB|CAB89363.1"/>
    <property type="match status" value="1"/>
</dbReference>
<dbReference type="OrthoDB" id="165158at2759"/>
<proteinExistence type="predicted"/>
<protein>
    <submittedName>
        <fullName evidence="1">Mitogen-activated protein kinase kinase kinase 11</fullName>
    </submittedName>
</protein>
<dbReference type="AlphaFoldDB" id="A0A0P1AHU9"/>
<dbReference type="GeneID" id="36406095"/>
<reference evidence="2" key="1">
    <citation type="submission" date="2014-09" db="EMBL/GenBank/DDBJ databases">
        <authorList>
            <person name="Sharma Rahul"/>
            <person name="Thines Marco"/>
        </authorList>
    </citation>
    <scope>NUCLEOTIDE SEQUENCE [LARGE SCALE GENOMIC DNA]</scope>
</reference>
<evidence type="ECO:0000313" key="2">
    <source>
        <dbReference type="Proteomes" id="UP000054928"/>
    </source>
</evidence>
<dbReference type="EMBL" id="CCYD01000523">
    <property type="protein sequence ID" value="CEG40861.1"/>
    <property type="molecule type" value="Genomic_DNA"/>
</dbReference>
<name>A0A0P1AHU9_PLAHL</name>
<organism evidence="1 2">
    <name type="scientific">Plasmopara halstedii</name>
    <name type="common">Downy mildew of sunflower</name>
    <dbReference type="NCBI Taxonomy" id="4781"/>
    <lineage>
        <taxon>Eukaryota</taxon>
        <taxon>Sar</taxon>
        <taxon>Stramenopiles</taxon>
        <taxon>Oomycota</taxon>
        <taxon>Peronosporomycetes</taxon>
        <taxon>Peronosporales</taxon>
        <taxon>Peronosporaceae</taxon>
        <taxon>Plasmopara</taxon>
    </lineage>
</organism>
<keyword evidence="2" id="KW-1185">Reference proteome</keyword>
<accession>A0A0P1AHU9</accession>
<dbReference type="OMA" id="FCIPRVT"/>
<dbReference type="RefSeq" id="XP_024577230.1">
    <property type="nucleotide sequence ID" value="XM_024726565.1"/>
</dbReference>
<keyword evidence="1" id="KW-0418">Kinase</keyword>
<dbReference type="GO" id="GO:0016301">
    <property type="term" value="F:kinase activity"/>
    <property type="evidence" value="ECO:0007669"/>
    <property type="project" value="UniProtKB-KW"/>
</dbReference>
<sequence>MKVVRFLQQELVNVAQEDDAVQNVSDKKQRATLHKSKTMRWSEYMPDSDTVYNTKNVADMHYLFTNDKLQKESPAIVFQCDPFCIPRVTDNVSDYRPTLNPLSIFLREDPLVPRNLRLDPTETLPSGEDTVVSTNKAVKEVLLPSSESLSSSTSSERQYKGKASAFMGTMPRQVDYTKNLVAEKRCQNHEIYRILPSLSWVSSYSRQVTNNSEEDQNLTVSLDGTNPCMSSISVLLSDVMLLSIQHMFDTMNGSLAVADSTISLIDSDLDIVPSILPSKSVNSRCEIEPLQPLDSTADALTDNLAIRNVNVCSLKEKQWHFQIESFDPVGEMNGYAIDSSIPSNVYDSNTTVENKARDLYTDQIISRADSASEKQDISTFLSVVGATSLSTSKGSTFEMHSGLITCQRNMTRAGLNGRIKKARHKNVLRICSITGCSKGARGKSGLCQKHGGGKRCATPNCPKGAQGSSTMCLFHGGGYRCTIEGCTTGARGTSGLCARHGGHKKRMTGITISIDVKRVIKL</sequence>
<keyword evidence="1" id="KW-0808">Transferase</keyword>
<dbReference type="PANTHER" id="PTHR31827:SF1">
    <property type="entry name" value="EMB|CAB89363.1"/>
    <property type="match status" value="1"/>
</dbReference>
<evidence type="ECO:0000313" key="1">
    <source>
        <dbReference type="EMBL" id="CEG40861.1"/>
    </source>
</evidence>
<dbReference type="Proteomes" id="UP000054928">
    <property type="component" value="Unassembled WGS sequence"/>
</dbReference>
<dbReference type="STRING" id="4781.A0A0P1AHU9"/>